<dbReference type="EMBL" id="CAXITT010000012">
    <property type="protein sequence ID" value="CAL1527096.1"/>
    <property type="molecule type" value="Genomic_DNA"/>
</dbReference>
<evidence type="ECO:0000256" key="6">
    <source>
        <dbReference type="ARBA" id="ARBA00023136"/>
    </source>
</evidence>
<keyword evidence="4 7" id="KW-0931">ER-Golgi transport</keyword>
<dbReference type="PRINTS" id="PR00448">
    <property type="entry name" value="NSFATTACHMNT"/>
</dbReference>
<organism evidence="9 10">
    <name type="scientific">Lymnaea stagnalis</name>
    <name type="common">Great pond snail</name>
    <name type="synonym">Helix stagnalis</name>
    <dbReference type="NCBI Taxonomy" id="6523"/>
    <lineage>
        <taxon>Eukaryota</taxon>
        <taxon>Metazoa</taxon>
        <taxon>Spiralia</taxon>
        <taxon>Lophotrochozoa</taxon>
        <taxon>Mollusca</taxon>
        <taxon>Gastropoda</taxon>
        <taxon>Heterobranchia</taxon>
        <taxon>Euthyneura</taxon>
        <taxon>Panpulmonata</taxon>
        <taxon>Hygrophila</taxon>
        <taxon>Lymnaeoidea</taxon>
        <taxon>Lymnaeidae</taxon>
        <taxon>Lymnaea</taxon>
    </lineage>
</organism>
<dbReference type="GO" id="GO:0035494">
    <property type="term" value="P:SNARE complex disassembly"/>
    <property type="evidence" value="ECO:0007669"/>
    <property type="project" value="TreeGrafter"/>
</dbReference>
<keyword evidence="6 7" id="KW-0472">Membrane</keyword>
<name>A0AAV2H0S4_LYMST</name>
<dbReference type="AlphaFoldDB" id="A0AAV2H0S4"/>
<evidence type="ECO:0000256" key="2">
    <source>
        <dbReference type="ARBA" id="ARBA00010050"/>
    </source>
</evidence>
<comment type="caution">
    <text evidence="9">The sequence shown here is derived from an EMBL/GenBank/DDBJ whole genome shotgun (WGS) entry which is preliminary data.</text>
</comment>
<keyword evidence="3 7" id="KW-0813">Transport</keyword>
<evidence type="ECO:0000256" key="8">
    <source>
        <dbReference type="SAM" id="Coils"/>
    </source>
</evidence>
<gene>
    <name evidence="9" type="ORF">GSLYS_00001273001</name>
</gene>
<dbReference type="PANTHER" id="PTHR13768">
    <property type="entry name" value="SOLUBLE NSF ATTACHMENT PROTEIN SNAP"/>
    <property type="match status" value="1"/>
</dbReference>
<evidence type="ECO:0000313" key="10">
    <source>
        <dbReference type="Proteomes" id="UP001497497"/>
    </source>
</evidence>
<evidence type="ECO:0000256" key="4">
    <source>
        <dbReference type="ARBA" id="ARBA00022892"/>
    </source>
</evidence>
<dbReference type="Gene3D" id="1.25.40.10">
    <property type="entry name" value="Tetratricopeptide repeat domain"/>
    <property type="match status" value="1"/>
</dbReference>
<reference evidence="9 10" key="1">
    <citation type="submission" date="2024-04" db="EMBL/GenBank/DDBJ databases">
        <authorList>
            <consortium name="Genoscope - CEA"/>
            <person name="William W."/>
        </authorList>
    </citation>
    <scope>NUCLEOTIDE SEQUENCE [LARGE SCALE GENOMIC DNA]</scope>
</reference>
<evidence type="ECO:0000313" key="9">
    <source>
        <dbReference type="EMBL" id="CAL1527096.1"/>
    </source>
</evidence>
<comment type="subcellular location">
    <subcellularLocation>
        <location evidence="1 7">Membrane</location>
        <topology evidence="1 7">Peripheral membrane protein</topology>
    </subcellularLocation>
</comment>
<evidence type="ECO:0008006" key="11">
    <source>
        <dbReference type="Google" id="ProtNLM"/>
    </source>
</evidence>
<protein>
    <recommendedName>
        <fullName evidence="11">Alpha-soluble NSF attachment protein</fullName>
    </recommendedName>
</protein>
<dbReference type="SUPFAM" id="SSF48452">
    <property type="entry name" value="TPR-like"/>
    <property type="match status" value="1"/>
</dbReference>
<dbReference type="Pfam" id="PF14938">
    <property type="entry name" value="SNAP"/>
    <property type="match status" value="1"/>
</dbReference>
<comment type="similarity">
    <text evidence="2 7">Belongs to the SNAP family.</text>
</comment>
<dbReference type="Proteomes" id="UP001497497">
    <property type="component" value="Unassembled WGS sequence"/>
</dbReference>
<dbReference type="GO" id="GO:0019905">
    <property type="term" value="F:syntaxin binding"/>
    <property type="evidence" value="ECO:0007669"/>
    <property type="project" value="TreeGrafter"/>
</dbReference>
<keyword evidence="8" id="KW-0175">Coiled coil</keyword>
<evidence type="ECO:0000256" key="7">
    <source>
        <dbReference type="RuleBase" id="RU367013"/>
    </source>
</evidence>
<dbReference type="FunFam" id="1.25.40.10:FF:000049">
    <property type="entry name" value="Alpha-soluble NSF attachment protein-like"/>
    <property type="match status" value="1"/>
</dbReference>
<evidence type="ECO:0000256" key="5">
    <source>
        <dbReference type="ARBA" id="ARBA00022927"/>
    </source>
</evidence>
<comment type="function">
    <text evidence="7">Required for vesicular transport between the endoplasmic reticulum and the Golgi apparatus.</text>
</comment>
<feature type="coiled-coil region" evidence="8">
    <location>
        <begin position="127"/>
        <end position="197"/>
    </location>
</feature>
<dbReference type="GO" id="GO:0031201">
    <property type="term" value="C:SNARE complex"/>
    <property type="evidence" value="ECO:0007669"/>
    <property type="project" value="TreeGrafter"/>
</dbReference>
<evidence type="ECO:0000256" key="1">
    <source>
        <dbReference type="ARBA" id="ARBA00004170"/>
    </source>
</evidence>
<dbReference type="InterPro" id="IPR011990">
    <property type="entry name" value="TPR-like_helical_dom_sf"/>
</dbReference>
<keyword evidence="10" id="KW-1185">Reference proteome</keyword>
<dbReference type="PANTHER" id="PTHR13768:SF8">
    <property type="entry name" value="ALPHA-SOLUBLE NSF ATTACHMENT PROTEIN"/>
    <property type="match status" value="1"/>
</dbReference>
<dbReference type="CDD" id="cd15832">
    <property type="entry name" value="SNAP"/>
    <property type="match status" value="1"/>
</dbReference>
<accession>A0AAV2H0S4</accession>
<keyword evidence="5 7" id="KW-0653">Protein transport</keyword>
<evidence type="ECO:0000256" key="3">
    <source>
        <dbReference type="ARBA" id="ARBA00022448"/>
    </source>
</evidence>
<dbReference type="GO" id="GO:0006886">
    <property type="term" value="P:intracellular protein transport"/>
    <property type="evidence" value="ECO:0007669"/>
    <property type="project" value="UniProtKB-UniRule"/>
</dbReference>
<dbReference type="GO" id="GO:0005774">
    <property type="term" value="C:vacuolar membrane"/>
    <property type="evidence" value="ECO:0007669"/>
    <property type="project" value="TreeGrafter"/>
</dbReference>
<dbReference type="GO" id="GO:0005483">
    <property type="term" value="F:soluble NSF attachment protein activity"/>
    <property type="evidence" value="ECO:0007669"/>
    <property type="project" value="UniProtKB-ARBA"/>
</dbReference>
<proteinExistence type="inferred from homology"/>
<dbReference type="InterPro" id="IPR000744">
    <property type="entry name" value="NSF_attach"/>
</dbReference>
<sequence>MADQEQKALQLIAEAEKKLKSAKGVFSSFFGGGGSKQEEACDLYVRAANAFKMAKKWPQAGKAFEEAAQLQLAMGSKHEGATHYVDAGNCYRKADPNAAVSAIHKAIEIYTDMGRFNIAAKHHITVAEIYENELADMEKAVQNYEQAADYYKGEESNRQVKNHLVHLLSANKCLQKVAQFSATLEKYEKAIEIYEQIATSCMDNSLLKYSAKDHFFRSSICHLCMDPINASVAVKKYEEMFPAFGDSRECKLIKKLLESIEAENVDQFTEVLQEYDSISRLDPVLTTLLLRVKKQLNSEPDLC</sequence>